<name>A0ABR2Q8V9_9ROSI</name>
<comment type="caution">
    <text evidence="1">The sequence shown here is derived from an EMBL/GenBank/DDBJ whole genome shotgun (WGS) entry which is preliminary data.</text>
</comment>
<protein>
    <submittedName>
        <fullName evidence="1">Uncharacterized protein</fullName>
    </submittedName>
</protein>
<proteinExistence type="predicted"/>
<organism evidence="1 2">
    <name type="scientific">Hibiscus sabdariffa</name>
    <name type="common">roselle</name>
    <dbReference type="NCBI Taxonomy" id="183260"/>
    <lineage>
        <taxon>Eukaryota</taxon>
        <taxon>Viridiplantae</taxon>
        <taxon>Streptophyta</taxon>
        <taxon>Embryophyta</taxon>
        <taxon>Tracheophyta</taxon>
        <taxon>Spermatophyta</taxon>
        <taxon>Magnoliopsida</taxon>
        <taxon>eudicotyledons</taxon>
        <taxon>Gunneridae</taxon>
        <taxon>Pentapetalae</taxon>
        <taxon>rosids</taxon>
        <taxon>malvids</taxon>
        <taxon>Malvales</taxon>
        <taxon>Malvaceae</taxon>
        <taxon>Malvoideae</taxon>
        <taxon>Hibiscus</taxon>
    </lineage>
</organism>
<reference evidence="1 2" key="1">
    <citation type="journal article" date="2024" name="G3 (Bethesda)">
        <title>Genome assembly of Hibiscus sabdariffa L. provides insights into metabolisms of medicinal natural products.</title>
        <authorList>
            <person name="Kim T."/>
        </authorList>
    </citation>
    <scope>NUCLEOTIDE SEQUENCE [LARGE SCALE GENOMIC DNA]</scope>
    <source>
        <strain evidence="1">TK-2024</strain>
        <tissue evidence="1">Old leaves</tissue>
    </source>
</reference>
<keyword evidence="2" id="KW-1185">Reference proteome</keyword>
<dbReference type="Proteomes" id="UP001396334">
    <property type="component" value="Unassembled WGS sequence"/>
</dbReference>
<sequence>MFTTTRVVPLLVVNVEPKDPSTSIPLHATEKQGDPEEAWVEFEIKVASVWNNTKAEVVVLRFTMDHEILPCLNFVVDYYMCYGVKST</sequence>
<evidence type="ECO:0000313" key="1">
    <source>
        <dbReference type="EMBL" id="KAK8997105.1"/>
    </source>
</evidence>
<gene>
    <name evidence="1" type="ORF">V6N11_020594</name>
</gene>
<dbReference type="EMBL" id="JBBPBN010000043">
    <property type="protein sequence ID" value="KAK8997105.1"/>
    <property type="molecule type" value="Genomic_DNA"/>
</dbReference>
<evidence type="ECO:0000313" key="2">
    <source>
        <dbReference type="Proteomes" id="UP001396334"/>
    </source>
</evidence>
<accession>A0ABR2Q8V9</accession>